<reference evidence="3 4" key="1">
    <citation type="submission" date="2018-10" db="EMBL/GenBank/DDBJ databases">
        <title>Effects of UV and annual dynamics of microbial communities in freshwater RAS systems.</title>
        <authorList>
            <person name="Bekkelund A.K."/>
            <person name="Hansen B.R."/>
            <person name="Stokken H."/>
            <person name="Eriksen B.F."/>
            <person name="Kashulin N.A."/>
        </authorList>
    </citation>
    <scope>NUCLEOTIDE SEQUENCE [LARGE SCALE GENOMIC DNA]</scope>
    <source>
        <strain evidence="3 4">BHSEK</strain>
    </source>
</reference>
<evidence type="ECO:0000313" key="3">
    <source>
        <dbReference type="EMBL" id="AYM74771.1"/>
    </source>
</evidence>
<gene>
    <name evidence="3" type="ORF">D9M09_02350</name>
</gene>
<evidence type="ECO:0000313" key="4">
    <source>
        <dbReference type="Proteomes" id="UP000279594"/>
    </source>
</evidence>
<sequence>MTTHRSRMKPRLFAPFILAALLSGCTVLALRPNSGVENRTFTVQEAPRLRIDAPKARIQNPMPNDHFIGIALSGGGSRAANFSAASLEQLEQFGLVSGASAISGVSGGAIAGGYYALHGKQTDWPLLRSKLKTDFFGQTILKPANLTTMLLTNKTRTSFLSDVFDDVLYDKKTYEDLPHDGPIFLANATDATDGGKRVVFSYEYFYGTLHSPIQDIRLATAVATSAAFPGVFDSVTFERFRPKNTFVPELGSESRESPSYVHLFDGGAADNLGVETLWDVALTQLYGNDMAVVPPRLNSKPFILISIDANAPNSSAVFEKMSDERQPLDRIFNKNIYDAVDALFSRQRKENLVKMGFGQARFDTITHENFGDLSQKFVKSKRTSAFAIPVLCRPHLGQYRCEVDAADPLPGQIRTRLEGFAWHISIDQIASLALRLSSGDAQVDIARKEERAALVKLQRLATQTKTHLKLTGPENCSPDVLQSALYSAARVLILDDEESRFALCDYMLAGKLINDDTVCKQRYVHAVPRFAIESEDLQYRNLSSDGNSVNVPIRCKK</sequence>
<dbReference type="InterPro" id="IPR016035">
    <property type="entry name" value="Acyl_Trfase/lysoPLipase"/>
</dbReference>
<keyword evidence="4" id="KW-1185">Reference proteome</keyword>
<dbReference type="InterPro" id="IPR002641">
    <property type="entry name" value="PNPLA_dom"/>
</dbReference>
<dbReference type="Gene3D" id="3.40.1090.10">
    <property type="entry name" value="Cytosolic phospholipase A2 catalytic domain"/>
    <property type="match status" value="1"/>
</dbReference>
<protein>
    <submittedName>
        <fullName evidence="3">Patatin-like phospholipase family protein</fullName>
    </submittedName>
</protein>
<organism evidence="3 4">
    <name type="scientific">Janthinobacterium agaricidamnosum</name>
    <dbReference type="NCBI Taxonomy" id="55508"/>
    <lineage>
        <taxon>Bacteria</taxon>
        <taxon>Pseudomonadati</taxon>
        <taxon>Pseudomonadota</taxon>
        <taxon>Betaproteobacteria</taxon>
        <taxon>Burkholderiales</taxon>
        <taxon>Oxalobacteraceae</taxon>
        <taxon>Janthinobacterium</taxon>
    </lineage>
</organism>
<dbReference type="AlphaFoldDB" id="A0A3G2E3T0"/>
<dbReference type="SUPFAM" id="SSF52151">
    <property type="entry name" value="FabD/lysophospholipase-like"/>
    <property type="match status" value="1"/>
</dbReference>
<feature type="domain" description="PNPLA" evidence="2">
    <location>
        <begin position="70"/>
        <end position="278"/>
    </location>
</feature>
<proteinExistence type="predicted"/>
<evidence type="ECO:0000256" key="1">
    <source>
        <dbReference type="ARBA" id="ARBA00023098"/>
    </source>
</evidence>
<keyword evidence="1" id="KW-0443">Lipid metabolism</keyword>
<accession>A0A3G2E3T0</accession>
<evidence type="ECO:0000259" key="2">
    <source>
        <dbReference type="Pfam" id="PF01734"/>
    </source>
</evidence>
<dbReference type="Pfam" id="PF01734">
    <property type="entry name" value="Patatin"/>
    <property type="match status" value="1"/>
</dbReference>
<name>A0A3G2E3T0_9BURK</name>
<dbReference type="EMBL" id="CP033019">
    <property type="protein sequence ID" value="AYM74771.1"/>
    <property type="molecule type" value="Genomic_DNA"/>
</dbReference>
<dbReference type="GO" id="GO:0006629">
    <property type="term" value="P:lipid metabolic process"/>
    <property type="evidence" value="ECO:0007669"/>
    <property type="project" value="UniProtKB-KW"/>
</dbReference>
<dbReference type="Proteomes" id="UP000279594">
    <property type="component" value="Chromosome"/>
</dbReference>
<dbReference type="PROSITE" id="PS51257">
    <property type="entry name" value="PROKAR_LIPOPROTEIN"/>
    <property type="match status" value="1"/>
</dbReference>